<protein>
    <recommendedName>
        <fullName evidence="10">C2H2-type domain-containing protein</fullName>
    </recommendedName>
</protein>
<evidence type="ECO:0000256" key="2">
    <source>
        <dbReference type="ARBA" id="ARBA00022737"/>
    </source>
</evidence>
<feature type="chain" id="PRO_5036297518" description="C2H2-type domain-containing protein" evidence="9">
    <location>
        <begin position="17"/>
        <end position="170"/>
    </location>
</feature>
<dbReference type="SUPFAM" id="SSF57667">
    <property type="entry name" value="beta-beta-alpha zinc fingers"/>
    <property type="match status" value="1"/>
</dbReference>
<reference evidence="11" key="2">
    <citation type="submission" date="2017-06" db="EMBL/GenBank/DDBJ databases">
        <title>WGS assembly of Brachypodium distachyon.</title>
        <authorList>
            <consortium name="The International Brachypodium Initiative"/>
            <person name="Lucas S."/>
            <person name="Harmon-Smith M."/>
            <person name="Lail K."/>
            <person name="Tice H."/>
            <person name="Grimwood J."/>
            <person name="Bruce D."/>
            <person name="Barry K."/>
            <person name="Shu S."/>
            <person name="Lindquist E."/>
            <person name="Wang M."/>
            <person name="Pitluck S."/>
            <person name="Vogel J.P."/>
            <person name="Garvin D.F."/>
            <person name="Mockler T.C."/>
            <person name="Schmutz J."/>
            <person name="Rokhsar D."/>
            <person name="Bevan M.W."/>
        </authorList>
    </citation>
    <scope>NUCLEOTIDE SEQUENCE</scope>
    <source>
        <strain evidence="11">Bd21</strain>
    </source>
</reference>
<dbReference type="GO" id="GO:0003700">
    <property type="term" value="F:DNA-binding transcription factor activity"/>
    <property type="evidence" value="ECO:0007669"/>
    <property type="project" value="InterPro"/>
</dbReference>
<dbReference type="AlphaFoldDB" id="A0A0Q3H0Y5"/>
<evidence type="ECO:0000256" key="4">
    <source>
        <dbReference type="ARBA" id="ARBA00022833"/>
    </source>
</evidence>
<dbReference type="PANTHER" id="PTHR45988">
    <property type="entry name" value="C2H2 TYPE ZINC FINGER TRANSCRIPTION FACTOR FAMILY-RELATED"/>
    <property type="match status" value="1"/>
</dbReference>
<dbReference type="SMART" id="SM00355">
    <property type="entry name" value="ZnF_C2H2"/>
    <property type="match status" value="2"/>
</dbReference>
<evidence type="ECO:0000256" key="3">
    <source>
        <dbReference type="ARBA" id="ARBA00022771"/>
    </source>
</evidence>
<keyword evidence="13" id="KW-1185">Reference proteome</keyword>
<reference evidence="12" key="3">
    <citation type="submission" date="2018-08" db="UniProtKB">
        <authorList>
            <consortium name="EnsemblPlants"/>
        </authorList>
    </citation>
    <scope>IDENTIFICATION</scope>
    <source>
        <strain evidence="12">cv. Bd21</strain>
    </source>
</reference>
<feature type="compositionally biased region" description="Low complexity" evidence="8">
    <location>
        <begin position="127"/>
        <end position="141"/>
    </location>
</feature>
<organism evidence="11">
    <name type="scientific">Brachypodium distachyon</name>
    <name type="common">Purple false brome</name>
    <name type="synonym">Trachynia distachya</name>
    <dbReference type="NCBI Taxonomy" id="15368"/>
    <lineage>
        <taxon>Eukaryota</taxon>
        <taxon>Viridiplantae</taxon>
        <taxon>Streptophyta</taxon>
        <taxon>Embryophyta</taxon>
        <taxon>Tracheophyta</taxon>
        <taxon>Spermatophyta</taxon>
        <taxon>Magnoliopsida</taxon>
        <taxon>Liliopsida</taxon>
        <taxon>Poales</taxon>
        <taxon>Poaceae</taxon>
        <taxon>BOP clade</taxon>
        <taxon>Pooideae</taxon>
        <taxon>Stipodae</taxon>
        <taxon>Brachypodieae</taxon>
        <taxon>Brachypodium</taxon>
    </lineage>
</organism>
<evidence type="ECO:0000256" key="5">
    <source>
        <dbReference type="ARBA" id="ARBA00023015"/>
    </source>
</evidence>
<evidence type="ECO:0000256" key="1">
    <source>
        <dbReference type="ARBA" id="ARBA00022723"/>
    </source>
</evidence>
<evidence type="ECO:0000256" key="9">
    <source>
        <dbReference type="SAM" id="SignalP"/>
    </source>
</evidence>
<dbReference type="InterPro" id="IPR036236">
    <property type="entry name" value="Znf_C2H2_sf"/>
</dbReference>
<dbReference type="Pfam" id="PF13912">
    <property type="entry name" value="zf-C2H2_6"/>
    <property type="match status" value="1"/>
</dbReference>
<dbReference type="InterPro" id="IPR044653">
    <property type="entry name" value="AZF1/2/3-like"/>
</dbReference>
<feature type="domain" description="C2H2-type" evidence="10">
    <location>
        <begin position="56"/>
        <end position="84"/>
    </location>
</feature>
<evidence type="ECO:0000256" key="8">
    <source>
        <dbReference type="SAM" id="MobiDB-lite"/>
    </source>
</evidence>
<proteinExistence type="predicted"/>
<dbReference type="InterPro" id="IPR013087">
    <property type="entry name" value="Znf_C2H2_type"/>
</dbReference>
<dbReference type="InParanoid" id="A0A0Q3H0Y5"/>
<evidence type="ECO:0000313" key="13">
    <source>
        <dbReference type="Proteomes" id="UP000008810"/>
    </source>
</evidence>
<dbReference type="Proteomes" id="UP000008810">
    <property type="component" value="Chromosome 1"/>
</dbReference>
<sequence length="170" mass="18206">MAASSFFLLGRRLAVSSFVSGAGGGGGDEPPRYNPWRLKSAHELDDGGSLARPSSLECGICGRALRTASALRAHMLRCHADVDPAAPPPVRPFVCGRCGRRFLTWWALGGHRSSHNGRKGCSRLSKQQHAQAMAARAPKPAVVRDFDLNEPPAPETEEEENEDPVAPAAK</sequence>
<feature type="compositionally biased region" description="Basic residues" evidence="8">
    <location>
        <begin position="112"/>
        <end position="121"/>
    </location>
</feature>
<dbReference type="Gramene" id="KQK16663">
    <property type="protein sequence ID" value="KQK16663"/>
    <property type="gene ID" value="BRADI_1g29826v3"/>
</dbReference>
<feature type="signal peptide" evidence="9">
    <location>
        <begin position="1"/>
        <end position="16"/>
    </location>
</feature>
<dbReference type="PROSITE" id="PS00028">
    <property type="entry name" value="ZINC_FINGER_C2H2_1"/>
    <property type="match status" value="2"/>
</dbReference>
<dbReference type="PROSITE" id="PS50157">
    <property type="entry name" value="ZINC_FINGER_C2H2_2"/>
    <property type="match status" value="2"/>
</dbReference>
<name>A0A0Q3H0Y5_BRADI</name>
<keyword evidence="3 7" id="KW-0863">Zinc-finger</keyword>
<evidence type="ECO:0000313" key="11">
    <source>
        <dbReference type="EMBL" id="KQK16663.1"/>
    </source>
</evidence>
<evidence type="ECO:0000256" key="7">
    <source>
        <dbReference type="PROSITE-ProRule" id="PRU00042"/>
    </source>
</evidence>
<keyword evidence="6" id="KW-0804">Transcription</keyword>
<feature type="domain" description="C2H2-type" evidence="10">
    <location>
        <begin position="93"/>
        <end position="120"/>
    </location>
</feature>
<feature type="region of interest" description="Disordered" evidence="8">
    <location>
        <begin position="112"/>
        <end position="170"/>
    </location>
</feature>
<reference evidence="11 12" key="1">
    <citation type="journal article" date="2010" name="Nature">
        <title>Genome sequencing and analysis of the model grass Brachypodium distachyon.</title>
        <authorList>
            <consortium name="International Brachypodium Initiative"/>
        </authorList>
    </citation>
    <scope>NUCLEOTIDE SEQUENCE [LARGE SCALE GENOMIC DNA]</scope>
    <source>
        <strain evidence="11 12">Bd21</strain>
    </source>
</reference>
<dbReference type="STRING" id="15368.A0A0Q3H0Y5"/>
<keyword evidence="2" id="KW-0677">Repeat</keyword>
<dbReference type="PANTHER" id="PTHR45988:SF78">
    <property type="entry name" value="OS06G0727000 PROTEIN"/>
    <property type="match status" value="1"/>
</dbReference>
<gene>
    <name evidence="11" type="ORF">BRADI_1g29826v3</name>
</gene>
<evidence type="ECO:0000259" key="10">
    <source>
        <dbReference type="PROSITE" id="PS50157"/>
    </source>
</evidence>
<dbReference type="Pfam" id="PF00096">
    <property type="entry name" value="zf-C2H2"/>
    <property type="match status" value="1"/>
</dbReference>
<keyword evidence="5" id="KW-0805">Transcription regulation</keyword>
<keyword evidence="1" id="KW-0479">Metal-binding</keyword>
<dbReference type="OrthoDB" id="9223883at2759"/>
<evidence type="ECO:0000256" key="6">
    <source>
        <dbReference type="ARBA" id="ARBA00023163"/>
    </source>
</evidence>
<dbReference type="GO" id="GO:0008270">
    <property type="term" value="F:zinc ion binding"/>
    <property type="evidence" value="ECO:0007669"/>
    <property type="project" value="UniProtKB-KW"/>
</dbReference>
<dbReference type="Gene3D" id="3.30.160.60">
    <property type="entry name" value="Classic Zinc Finger"/>
    <property type="match status" value="1"/>
</dbReference>
<dbReference type="EnsemblPlants" id="KQK16663">
    <property type="protein sequence ID" value="KQK16663"/>
    <property type="gene ID" value="BRADI_1g29826v3"/>
</dbReference>
<evidence type="ECO:0000313" key="12">
    <source>
        <dbReference type="EnsemblPlants" id="KQK16663"/>
    </source>
</evidence>
<keyword evidence="9" id="KW-0732">Signal</keyword>
<dbReference type="EMBL" id="CM000880">
    <property type="protein sequence ID" value="KQK16663.1"/>
    <property type="molecule type" value="Genomic_DNA"/>
</dbReference>
<accession>A0A0Q3H0Y5</accession>
<keyword evidence="4" id="KW-0862">Zinc</keyword>